<protein>
    <recommendedName>
        <fullName evidence="3">Macroglobulin domain-containing protein</fullName>
    </recommendedName>
</protein>
<sequence length="811" mass="87982">MRNDIHPVFGLLANRKPRLLRAVWCGLALAGLVALLPAGARAQASDSLAAGAARQLQRHQQRTLVEKLYVHLDRTVYTARETMWLKLYAVDGTFHRPLDLSSVAYVEVLNALGQPVLQTQVALRDATGRGALDLPATLPTGRYVVRAYTSWMKNFDPAFYFHTPVTIINTFAASGAPAGAPKAPAYDAQFFPEGGQLVQGVPGRVAFRVTDAAGRGQAVAGTVRDGQGRAVATFRTLQFGLGSFVFTPALGATYAAEMQLVTGQKLVQPLPAAAAQGYALRLTEASPGQLRLHVVAKGVGADAAHLALVGHSGQRVATAQVAQPNAHGEVDFLIATAELLPGVSHFTVFNSRRQPVGERLYFQRPRALPVAVAASQARYGLRDKVTLRLTGPPSTAANCSLAVYQLDSLTAGAAPADISSVLSLTSDLKGHVENPGYYLRDSSQTGQAAADNLMLTHGWSRFRWADVLADKAPALPYAPEPNGPVLRAQVLTAAGAPAPGVVTYLAAPSRIARFYTATSGPDGIAQFAPKDADGPRLYTLQTDWRRDSTYQLALLSPYSARFAAYPLAPLGLGPALAADLTRRHLQTQLQATYYGRYQQLQRLPRDTVAFYGTPPAQYRLDDYTRFKTLEEVLREYVQGVYVRQGPRLLVADQFHRTLFEDAPLVLLDGVPMFDVRKFLAFDPLRIQRVAVFTNRYFYGSQSFGGLLSFTTYQGDLQDFPLDARALLEEYTGVQGAREFFAPRYDGAPSPLPDLRNLLHWQPDLALAPGATREITFYTSDQTGRYQVVVQGLGANGQAGTARTVFEVKPAL</sequence>
<gene>
    <name evidence="1" type="ORF">EAH73_00760</name>
</gene>
<dbReference type="EMBL" id="RCYZ01000001">
    <property type="protein sequence ID" value="TPG71818.1"/>
    <property type="molecule type" value="Genomic_DNA"/>
</dbReference>
<keyword evidence="2" id="KW-1185">Reference proteome</keyword>
<dbReference type="RefSeq" id="WP_140464401.1">
    <property type="nucleotide sequence ID" value="NZ_RCYZ01000001.1"/>
</dbReference>
<comment type="caution">
    <text evidence="1">The sequence shown here is derived from an EMBL/GenBank/DDBJ whole genome shotgun (WGS) entry which is preliminary data.</text>
</comment>
<dbReference type="AlphaFoldDB" id="A0A502HF37"/>
<proteinExistence type="predicted"/>
<evidence type="ECO:0000313" key="2">
    <source>
        <dbReference type="Proteomes" id="UP000317646"/>
    </source>
</evidence>
<dbReference type="SUPFAM" id="SSF56935">
    <property type="entry name" value="Porins"/>
    <property type="match status" value="1"/>
</dbReference>
<name>A0A502HF37_9BACT</name>
<evidence type="ECO:0000313" key="1">
    <source>
        <dbReference type="EMBL" id="TPG71818.1"/>
    </source>
</evidence>
<organism evidence="1 2">
    <name type="scientific">Hymenobacter nivis</name>
    <dbReference type="NCBI Taxonomy" id="1850093"/>
    <lineage>
        <taxon>Bacteria</taxon>
        <taxon>Pseudomonadati</taxon>
        <taxon>Bacteroidota</taxon>
        <taxon>Cytophagia</taxon>
        <taxon>Cytophagales</taxon>
        <taxon>Hymenobacteraceae</taxon>
        <taxon>Hymenobacter</taxon>
    </lineage>
</organism>
<dbReference type="OrthoDB" id="679547at2"/>
<dbReference type="Gene3D" id="2.60.40.1930">
    <property type="match status" value="1"/>
</dbReference>
<reference evidence="1 2" key="1">
    <citation type="journal article" date="2019" name="Environ. Microbiol.">
        <title>Species interactions and distinct microbial communities in high Arctic permafrost affected cryosols are associated with the CH4 and CO2 gas fluxes.</title>
        <authorList>
            <person name="Altshuler I."/>
            <person name="Hamel J."/>
            <person name="Turney S."/>
            <person name="Magnuson E."/>
            <person name="Levesque R."/>
            <person name="Greer C."/>
            <person name="Whyte L.G."/>
        </authorList>
    </citation>
    <scope>NUCLEOTIDE SEQUENCE [LARGE SCALE GENOMIC DNA]</scope>
    <source>
        <strain evidence="1 2">S9.2P</strain>
    </source>
</reference>
<dbReference type="Proteomes" id="UP000317646">
    <property type="component" value="Unassembled WGS sequence"/>
</dbReference>
<evidence type="ECO:0008006" key="3">
    <source>
        <dbReference type="Google" id="ProtNLM"/>
    </source>
</evidence>
<accession>A0A502HF37</accession>